<comment type="cofactor">
    <cofactor evidence="10">
        <name>Mg(2+)</name>
        <dbReference type="ChEBI" id="CHEBI:18420"/>
    </cofactor>
</comment>
<keyword evidence="2 7" id="KW-0963">Cytoplasm</keyword>
<dbReference type="Proteomes" id="UP000177583">
    <property type="component" value="Unassembled WGS sequence"/>
</dbReference>
<comment type="similarity">
    <text evidence="7">Belongs to the gmhB family.</text>
</comment>
<evidence type="ECO:0000313" key="11">
    <source>
        <dbReference type="EMBL" id="OGH00004.1"/>
    </source>
</evidence>
<comment type="cofactor">
    <cofactor evidence="10">
        <name>Zn(2+)</name>
        <dbReference type="ChEBI" id="CHEBI:29105"/>
    </cofactor>
</comment>
<feature type="binding site" evidence="10">
    <location>
        <position position="9"/>
    </location>
    <ligand>
        <name>Mg(2+)</name>
        <dbReference type="ChEBI" id="CHEBI:18420"/>
    </ligand>
</feature>
<dbReference type="Gene3D" id="3.40.50.1000">
    <property type="entry name" value="HAD superfamily/HAD-like"/>
    <property type="match status" value="1"/>
</dbReference>
<dbReference type="GO" id="GO:0046872">
    <property type="term" value="F:metal ion binding"/>
    <property type="evidence" value="ECO:0007669"/>
    <property type="project" value="UniProtKB-KW"/>
</dbReference>
<comment type="subcellular location">
    <subcellularLocation>
        <location evidence="1 7">Cytoplasm</location>
    </subcellularLocation>
</comment>
<feature type="binding site" evidence="10">
    <location>
        <position position="11"/>
    </location>
    <ligand>
        <name>Mg(2+)</name>
        <dbReference type="ChEBI" id="CHEBI:18420"/>
    </ligand>
</feature>
<comment type="caution">
    <text evidence="11">The sequence shown here is derived from an EMBL/GenBank/DDBJ whole genome shotgun (WGS) entry which is preliminary data.</text>
</comment>
<dbReference type="AlphaFoldDB" id="A0A1F6GPI4"/>
<dbReference type="SUPFAM" id="SSF56784">
    <property type="entry name" value="HAD-like"/>
    <property type="match status" value="1"/>
</dbReference>
<dbReference type="GO" id="GO:0016791">
    <property type="term" value="F:phosphatase activity"/>
    <property type="evidence" value="ECO:0007669"/>
    <property type="project" value="InterPro"/>
</dbReference>
<feature type="active site" description="Nucleophile" evidence="8">
    <location>
        <position position="11"/>
    </location>
</feature>
<evidence type="ECO:0000256" key="9">
    <source>
        <dbReference type="PIRSR" id="PIRSR004682-3"/>
    </source>
</evidence>
<organism evidence="11 12">
    <name type="scientific">Candidatus Lambdaproteobacteria bacterium RIFOXYD2_FULL_56_26</name>
    <dbReference type="NCBI Taxonomy" id="1817773"/>
    <lineage>
        <taxon>Bacteria</taxon>
        <taxon>Pseudomonadati</taxon>
        <taxon>Pseudomonadota</taxon>
        <taxon>Candidatus Lambdaproteobacteria</taxon>
    </lineage>
</organism>
<dbReference type="GO" id="GO:0005975">
    <property type="term" value="P:carbohydrate metabolic process"/>
    <property type="evidence" value="ECO:0007669"/>
    <property type="project" value="InterPro"/>
</dbReference>
<dbReference type="NCBIfam" id="TIGR01662">
    <property type="entry name" value="HAD-SF-IIIA"/>
    <property type="match status" value="1"/>
</dbReference>
<feature type="active site" description="Nucleophile" evidence="8">
    <location>
        <position position="9"/>
    </location>
</feature>
<dbReference type="PANTHER" id="PTHR42891">
    <property type="entry name" value="D-GLYCERO-BETA-D-MANNO-HEPTOSE-1,7-BISPHOSPHATE 7-PHOSPHATASE"/>
    <property type="match status" value="1"/>
</dbReference>
<dbReference type="PANTHER" id="PTHR42891:SF1">
    <property type="entry name" value="D-GLYCERO-BETA-D-MANNO-HEPTOSE-1,7-BISPHOSPHATE 7-PHOSPHATASE"/>
    <property type="match status" value="1"/>
</dbReference>
<name>A0A1F6GPI4_9PROT</name>
<evidence type="ECO:0000256" key="10">
    <source>
        <dbReference type="PIRSR" id="PIRSR004682-4"/>
    </source>
</evidence>
<evidence type="ECO:0000256" key="3">
    <source>
        <dbReference type="ARBA" id="ARBA00022723"/>
    </source>
</evidence>
<keyword evidence="4 7" id="KW-0378">Hydrolase</keyword>
<feature type="site" description="Stabilizes the phosphoryl group" evidence="9">
    <location>
        <position position="108"/>
    </location>
</feature>
<dbReference type="PIRSF" id="PIRSF004682">
    <property type="entry name" value="GmhB"/>
    <property type="match status" value="1"/>
</dbReference>
<keyword evidence="3 10" id="KW-0479">Metal-binding</keyword>
<evidence type="ECO:0000256" key="5">
    <source>
        <dbReference type="ARBA" id="ARBA00023277"/>
    </source>
</evidence>
<feature type="binding site" evidence="10">
    <location>
        <position position="106"/>
    </location>
    <ligand>
        <name>Zn(2+)</name>
        <dbReference type="ChEBI" id="CHEBI:29105"/>
    </ligand>
</feature>
<feature type="binding site" evidence="10">
    <location>
        <position position="133"/>
    </location>
    <ligand>
        <name>Mg(2+)</name>
        <dbReference type="ChEBI" id="CHEBI:18420"/>
    </ligand>
</feature>
<dbReference type="NCBIfam" id="TIGR01656">
    <property type="entry name" value="Histidinol-ppas"/>
    <property type="match status" value="1"/>
</dbReference>
<evidence type="ECO:0000313" key="12">
    <source>
        <dbReference type="Proteomes" id="UP000177583"/>
    </source>
</evidence>
<sequence length="185" mass="20215">MSQKAIFFDRDGTLIEEVHYLNSLDQIRLLPGAVACIKALRGAGYFVGLVTNQSGVARGYFTEEFVRQSHLKINQLLEAEGTKLDGAAYCPHHPEGLAPYNLDCACRKPKPGMILSLAQDHHLNLKGSWVFGDRICDVELGLNAGLEAGLVLTGYGHKDKALVLSKYPKIPLLASLFDLPELILG</sequence>
<keyword evidence="10" id="KW-0460">Magnesium</keyword>
<dbReference type="EMBL" id="MFNF01000051">
    <property type="protein sequence ID" value="OGH00004.1"/>
    <property type="molecule type" value="Genomic_DNA"/>
</dbReference>
<gene>
    <name evidence="11" type="ORF">A2557_01370</name>
</gene>
<feature type="binding site" evidence="10">
    <location>
        <position position="104"/>
    </location>
    <ligand>
        <name>Zn(2+)</name>
        <dbReference type="ChEBI" id="CHEBI:29105"/>
    </ligand>
</feature>
<dbReference type="InterPro" id="IPR006543">
    <property type="entry name" value="Histidinol-phos"/>
</dbReference>
<keyword evidence="5 7" id="KW-0119">Carbohydrate metabolism</keyword>
<keyword evidence="10" id="KW-0862">Zinc</keyword>
<dbReference type="CDD" id="cd07503">
    <property type="entry name" value="HAD_HisB-N"/>
    <property type="match status" value="1"/>
</dbReference>
<evidence type="ECO:0000256" key="2">
    <source>
        <dbReference type="ARBA" id="ARBA00022490"/>
    </source>
</evidence>
<dbReference type="EC" id="3.1.3.-" evidence="7"/>
<evidence type="ECO:0000256" key="1">
    <source>
        <dbReference type="ARBA" id="ARBA00004496"/>
    </source>
</evidence>
<dbReference type="Pfam" id="PF13242">
    <property type="entry name" value="Hydrolase_like"/>
    <property type="match status" value="1"/>
</dbReference>
<dbReference type="InterPro" id="IPR004446">
    <property type="entry name" value="Heptose_bisP_phosphatase"/>
</dbReference>
<evidence type="ECO:0000256" key="4">
    <source>
        <dbReference type="ARBA" id="ARBA00022801"/>
    </source>
</evidence>
<dbReference type="InterPro" id="IPR006549">
    <property type="entry name" value="HAD-SF_hydro_IIIA"/>
</dbReference>
<accession>A0A1F6GPI4</accession>
<reference evidence="11 12" key="1">
    <citation type="journal article" date="2016" name="Nat. Commun.">
        <title>Thousands of microbial genomes shed light on interconnected biogeochemical processes in an aquifer system.</title>
        <authorList>
            <person name="Anantharaman K."/>
            <person name="Brown C.T."/>
            <person name="Hug L.A."/>
            <person name="Sharon I."/>
            <person name="Castelle C.J."/>
            <person name="Probst A.J."/>
            <person name="Thomas B.C."/>
            <person name="Singh A."/>
            <person name="Wilkins M.J."/>
            <person name="Karaoz U."/>
            <person name="Brodie E.L."/>
            <person name="Williams K.H."/>
            <person name="Hubbard S.S."/>
            <person name="Banfield J.F."/>
        </authorList>
    </citation>
    <scope>NUCLEOTIDE SEQUENCE [LARGE SCALE GENOMIC DNA]</scope>
</reference>
<protein>
    <recommendedName>
        <fullName evidence="6 7">D,D-heptose 1,7-bisphosphate phosphatase</fullName>
        <ecNumber evidence="7">3.1.3.-</ecNumber>
    </recommendedName>
</protein>
<dbReference type="InterPro" id="IPR023214">
    <property type="entry name" value="HAD_sf"/>
</dbReference>
<feature type="site" description="Stabilizes the phosphoryl group" evidence="9">
    <location>
        <position position="51"/>
    </location>
</feature>
<proteinExistence type="inferred from homology"/>
<evidence type="ECO:0000256" key="6">
    <source>
        <dbReference type="ARBA" id="ARBA00031828"/>
    </source>
</evidence>
<feature type="site" description="Contributes to substrate recognition" evidence="9">
    <location>
        <position position="107"/>
    </location>
</feature>
<feature type="binding site" evidence="10">
    <location>
        <position position="92"/>
    </location>
    <ligand>
        <name>Zn(2+)</name>
        <dbReference type="ChEBI" id="CHEBI:29105"/>
    </ligand>
</feature>
<dbReference type="InterPro" id="IPR036412">
    <property type="entry name" value="HAD-like_sf"/>
</dbReference>
<dbReference type="GO" id="GO:0005737">
    <property type="term" value="C:cytoplasm"/>
    <property type="evidence" value="ECO:0007669"/>
    <property type="project" value="UniProtKB-SubCell"/>
</dbReference>
<evidence type="ECO:0000256" key="8">
    <source>
        <dbReference type="PIRSR" id="PIRSR004682-1"/>
    </source>
</evidence>
<evidence type="ECO:0000256" key="7">
    <source>
        <dbReference type="PIRNR" id="PIRNR004682"/>
    </source>
</evidence>
<feature type="binding site" evidence="10">
    <location>
        <position position="90"/>
    </location>
    <ligand>
        <name>Zn(2+)</name>
        <dbReference type="ChEBI" id="CHEBI:29105"/>
    </ligand>
</feature>